<dbReference type="EMBL" id="FOGC01000012">
    <property type="protein sequence ID" value="SER14285.1"/>
    <property type="molecule type" value="Genomic_DNA"/>
</dbReference>
<evidence type="ECO:0000256" key="7">
    <source>
        <dbReference type="ARBA" id="ARBA00022737"/>
    </source>
</evidence>
<evidence type="ECO:0000256" key="8">
    <source>
        <dbReference type="ARBA" id="ARBA00022982"/>
    </source>
</evidence>
<feature type="domain" description="Cytochrome c" evidence="14">
    <location>
        <begin position="28"/>
        <end position="131"/>
    </location>
</feature>
<feature type="binding site" description="covalent" evidence="11">
    <location>
        <position position="319"/>
    </location>
    <ligand>
        <name>heme c</name>
        <dbReference type="ChEBI" id="CHEBI:61717"/>
        <label>3</label>
    </ligand>
</feature>
<keyword evidence="8" id="KW-0249">Electron transport</keyword>
<proteinExistence type="predicted"/>
<dbReference type="PANTHER" id="PTHR35008">
    <property type="entry name" value="BLL4482 PROTEIN-RELATED"/>
    <property type="match status" value="1"/>
</dbReference>
<dbReference type="PRINTS" id="PR00605">
    <property type="entry name" value="CYTCHROMECIC"/>
</dbReference>
<feature type="signal peptide" evidence="13">
    <location>
        <begin position="1"/>
        <end position="22"/>
    </location>
</feature>
<dbReference type="InterPro" id="IPR008168">
    <property type="entry name" value="Cyt_C_IC"/>
</dbReference>
<dbReference type="GO" id="GO:0020037">
    <property type="term" value="F:heme binding"/>
    <property type="evidence" value="ECO:0007669"/>
    <property type="project" value="InterPro"/>
</dbReference>
<dbReference type="GO" id="GO:0005886">
    <property type="term" value="C:plasma membrane"/>
    <property type="evidence" value="ECO:0007669"/>
    <property type="project" value="UniProtKB-SubCell"/>
</dbReference>
<evidence type="ECO:0000256" key="10">
    <source>
        <dbReference type="ARBA" id="ARBA00023136"/>
    </source>
</evidence>
<keyword evidence="6 13" id="KW-0732">Signal</keyword>
<dbReference type="InterPro" id="IPR036909">
    <property type="entry name" value="Cyt_c-like_dom_sf"/>
</dbReference>
<dbReference type="Pfam" id="PF00034">
    <property type="entry name" value="Cytochrom_C"/>
    <property type="match status" value="3"/>
</dbReference>
<comment type="subcellular location">
    <subcellularLocation>
        <location evidence="1">Cell membrane</location>
    </subcellularLocation>
</comment>
<feature type="binding site" description="covalent" evidence="11">
    <location>
        <position position="189"/>
    </location>
    <ligand>
        <name>heme c</name>
        <dbReference type="ChEBI" id="CHEBI:61717"/>
        <label>2</label>
    </ligand>
</feature>
<dbReference type="GO" id="GO:0016614">
    <property type="term" value="F:oxidoreductase activity, acting on CH-OH group of donors"/>
    <property type="evidence" value="ECO:0007669"/>
    <property type="project" value="InterPro"/>
</dbReference>
<feature type="chain" id="PRO_5017345659" evidence="13">
    <location>
        <begin position="23"/>
        <end position="418"/>
    </location>
</feature>
<evidence type="ECO:0000256" key="9">
    <source>
        <dbReference type="ARBA" id="ARBA00023004"/>
    </source>
</evidence>
<dbReference type="PIRSF" id="PIRSF000018">
    <property type="entry name" value="Mb_ADH_cyt_c"/>
    <property type="match status" value="1"/>
</dbReference>
<evidence type="ECO:0000259" key="14">
    <source>
        <dbReference type="PROSITE" id="PS51007"/>
    </source>
</evidence>
<reference evidence="16" key="1">
    <citation type="submission" date="2016-10" db="EMBL/GenBank/DDBJ databases">
        <authorList>
            <person name="Varghese N."/>
            <person name="Submissions S."/>
        </authorList>
    </citation>
    <scope>NUCLEOTIDE SEQUENCE [LARGE SCALE GENOMIC DNA]</scope>
    <source>
        <strain evidence="16">8N4</strain>
    </source>
</reference>
<feature type="binding site" description="axial binding residue" evidence="12">
    <location>
        <position position="323"/>
    </location>
    <ligand>
        <name>heme c</name>
        <dbReference type="ChEBI" id="CHEBI:61717"/>
        <label>3</label>
    </ligand>
    <ligandPart>
        <name>Fe</name>
        <dbReference type="ChEBI" id="CHEBI:18248"/>
    </ligandPart>
</feature>
<feature type="binding site" description="covalent" evidence="11">
    <location>
        <position position="192"/>
    </location>
    <ligand>
        <name>heme c</name>
        <dbReference type="ChEBI" id="CHEBI:61717"/>
        <label>2</label>
    </ligand>
</feature>
<evidence type="ECO:0000256" key="4">
    <source>
        <dbReference type="ARBA" id="ARBA00022617"/>
    </source>
</evidence>
<keyword evidence="3" id="KW-1003">Cell membrane</keyword>
<keyword evidence="10" id="KW-0472">Membrane</keyword>
<keyword evidence="7" id="KW-0677">Repeat</keyword>
<evidence type="ECO:0000256" key="1">
    <source>
        <dbReference type="ARBA" id="ARBA00004236"/>
    </source>
</evidence>
<evidence type="ECO:0000256" key="11">
    <source>
        <dbReference type="PIRSR" id="PIRSR000018-50"/>
    </source>
</evidence>
<evidence type="ECO:0000256" key="5">
    <source>
        <dbReference type="ARBA" id="ARBA00022723"/>
    </source>
</evidence>
<dbReference type="OrthoDB" id="9811281at2"/>
<feature type="binding site" description="covalent" evidence="11">
    <location>
        <position position="45"/>
    </location>
    <ligand>
        <name>heme c</name>
        <dbReference type="ChEBI" id="CHEBI:61717"/>
        <label>1</label>
    </ligand>
</feature>
<dbReference type="AlphaFoldDB" id="A0A1H9LSW6"/>
<evidence type="ECO:0000256" key="3">
    <source>
        <dbReference type="ARBA" id="ARBA00022475"/>
    </source>
</evidence>
<dbReference type="PROSITE" id="PS51007">
    <property type="entry name" value="CYTC"/>
    <property type="match status" value="3"/>
</dbReference>
<dbReference type="STRING" id="988801.SAMN05216522_11262"/>
<evidence type="ECO:0000256" key="6">
    <source>
        <dbReference type="ARBA" id="ARBA00022729"/>
    </source>
</evidence>
<feature type="binding site" description="covalent" evidence="11">
    <location>
        <position position="42"/>
    </location>
    <ligand>
        <name>heme c</name>
        <dbReference type="ChEBI" id="CHEBI:61717"/>
        <label>1</label>
    </ligand>
</feature>
<feature type="domain" description="Cytochrome c" evidence="14">
    <location>
        <begin position="174"/>
        <end position="282"/>
    </location>
</feature>
<dbReference type="SUPFAM" id="SSF46626">
    <property type="entry name" value="Cytochrome c"/>
    <property type="match status" value="3"/>
</dbReference>
<dbReference type="GO" id="GO:0005506">
    <property type="term" value="F:iron ion binding"/>
    <property type="evidence" value="ECO:0007669"/>
    <property type="project" value="InterPro"/>
</dbReference>
<evidence type="ECO:0000313" key="16">
    <source>
        <dbReference type="Proteomes" id="UP000242515"/>
    </source>
</evidence>
<keyword evidence="9 12" id="KW-0408">Iron</keyword>
<protein>
    <submittedName>
        <fullName evidence="15">Cytochrome c, mono-and diheme variants</fullName>
    </submittedName>
</protein>
<dbReference type="InterPro" id="IPR009056">
    <property type="entry name" value="Cyt_c-like_dom"/>
</dbReference>
<name>A0A1H9LSW6_9GAMM</name>
<dbReference type="Proteomes" id="UP000242515">
    <property type="component" value="Unassembled WGS sequence"/>
</dbReference>
<feature type="binding site" description="axial binding residue" evidence="12">
    <location>
        <position position="193"/>
    </location>
    <ligand>
        <name>heme c</name>
        <dbReference type="ChEBI" id="CHEBI:61717"/>
        <label>2</label>
    </ligand>
    <ligandPart>
        <name>Fe</name>
        <dbReference type="ChEBI" id="CHEBI:18248"/>
    </ligandPart>
</feature>
<feature type="domain" description="Cytochrome c" evidence="14">
    <location>
        <begin position="306"/>
        <end position="396"/>
    </location>
</feature>
<keyword evidence="2" id="KW-0813">Transport</keyword>
<keyword evidence="16" id="KW-1185">Reference proteome</keyword>
<dbReference type="GO" id="GO:0009055">
    <property type="term" value="F:electron transfer activity"/>
    <property type="evidence" value="ECO:0007669"/>
    <property type="project" value="InterPro"/>
</dbReference>
<dbReference type="RefSeq" id="WP_092677715.1">
    <property type="nucleotide sequence ID" value="NZ_FOGC01000012.1"/>
</dbReference>
<evidence type="ECO:0000256" key="13">
    <source>
        <dbReference type="SAM" id="SignalP"/>
    </source>
</evidence>
<accession>A0A1H9LSW6</accession>
<organism evidence="15 16">
    <name type="scientific">Rosenbergiella nectarea</name>
    <dbReference type="NCBI Taxonomy" id="988801"/>
    <lineage>
        <taxon>Bacteria</taxon>
        <taxon>Pseudomonadati</taxon>
        <taxon>Pseudomonadota</taxon>
        <taxon>Gammaproteobacteria</taxon>
        <taxon>Enterobacterales</taxon>
        <taxon>Erwiniaceae</taxon>
        <taxon>Rosenbergiella</taxon>
    </lineage>
</organism>
<dbReference type="Gene3D" id="1.10.760.10">
    <property type="entry name" value="Cytochrome c-like domain"/>
    <property type="match status" value="3"/>
</dbReference>
<feature type="binding site" description="covalent" evidence="11">
    <location>
        <position position="322"/>
    </location>
    <ligand>
        <name>heme c</name>
        <dbReference type="ChEBI" id="CHEBI:61717"/>
        <label>3</label>
    </ligand>
</feature>
<dbReference type="InterPro" id="IPR014353">
    <property type="entry name" value="Membr-bd_ADH_cyt_c"/>
</dbReference>
<evidence type="ECO:0000256" key="12">
    <source>
        <dbReference type="PIRSR" id="PIRSR000018-51"/>
    </source>
</evidence>
<keyword evidence="4 11" id="KW-0349">Heme</keyword>
<feature type="binding site" description="axial binding residue" evidence="12">
    <location>
        <position position="46"/>
    </location>
    <ligand>
        <name>heme c</name>
        <dbReference type="ChEBI" id="CHEBI:61717"/>
        <label>1</label>
    </ligand>
    <ligandPart>
        <name>Fe</name>
        <dbReference type="ChEBI" id="CHEBI:18248"/>
    </ligandPart>
</feature>
<gene>
    <name evidence="15" type="ORF">SAMN05216522_11262</name>
</gene>
<evidence type="ECO:0000256" key="2">
    <source>
        <dbReference type="ARBA" id="ARBA00022448"/>
    </source>
</evidence>
<dbReference type="InterPro" id="IPR051459">
    <property type="entry name" value="Cytochrome_c-type_DH"/>
</dbReference>
<dbReference type="PANTHER" id="PTHR35008:SF8">
    <property type="entry name" value="ALCOHOL DEHYDROGENASE CYTOCHROME C SUBUNIT"/>
    <property type="match status" value="1"/>
</dbReference>
<evidence type="ECO:0000313" key="15">
    <source>
        <dbReference type="EMBL" id="SER14285.1"/>
    </source>
</evidence>
<comment type="cofactor">
    <cofactor evidence="11">
        <name>heme c</name>
        <dbReference type="ChEBI" id="CHEBI:61717"/>
    </cofactor>
    <text evidence="11">Binds 3 heme c groups covalently per subunit.</text>
</comment>
<sequence>MKYSLIALALCTTVLASLPASAEPASSTLIQQGEYLARLGDCMACHTVAGKDNYAGGLAISSPLGTIYSTNITPDKQYGIGNFTEQQFADAVRKGVLPDGRHLYPAMPYPDYAKISDQDISALYHYFMQGVKPSSQQPPKTALSFPFNQRWGLALWNWAFVDDQRFTPLQGASQQVNRGAYIVESLGHCGSCHSPRGLAMNEKSVKSSEESFVSGGELNGWAVPSLRGIARWSTQDIVDYLQTGRNRQAGVAGEMTSVVAHSTAYLTDADAQAIATYLKALGGNPALDTGNPQAVQHTADKLTAAKNLTAGETLYLDNCNACHFVNGKGAPHAFPALDQASIVNAENPTGLIHIILAGAQLPSTAKSASALKMPGFAQRLTDPQVAELATFIRQGWSNQASAVTAEHVKTVREQLAKP</sequence>
<keyword evidence="5 12" id="KW-0479">Metal-binding</keyword>